<dbReference type="Proteomes" id="UP000270468">
    <property type="component" value="Unassembled WGS sequence"/>
</dbReference>
<protein>
    <recommendedName>
        <fullName evidence="3">Urease accessory protein UreD</fullName>
    </recommendedName>
</protein>
<keyword evidence="5" id="KW-1185">Reference proteome</keyword>
<evidence type="ECO:0000256" key="3">
    <source>
        <dbReference type="HAMAP-Rule" id="MF_01384"/>
    </source>
</evidence>
<gene>
    <name evidence="4" type="primary">ureD1</name>
    <name evidence="3" type="synonym">ureD</name>
    <name evidence="4" type="ORF">FILTAD_01024</name>
</gene>
<dbReference type="OrthoDB" id="9807968at2"/>
<comment type="subcellular location">
    <subcellularLocation>
        <location evidence="3">Cytoplasm</location>
    </subcellularLocation>
</comment>
<proteinExistence type="inferred from homology"/>
<keyword evidence="3" id="KW-0996">Nickel insertion</keyword>
<accession>A0A3P5X9T8</accession>
<comment type="subunit">
    <text evidence="3">UreD, UreF and UreG form a complex that acts as a GTP-hydrolysis-dependent molecular chaperone, activating the urease apoprotein by helping to assemble the nickel containing metallocenter of UreC. The UreE protein probably delivers the nickel.</text>
</comment>
<dbReference type="EMBL" id="UXAV01000030">
    <property type="protein sequence ID" value="VDC24204.1"/>
    <property type="molecule type" value="Genomic_DNA"/>
</dbReference>
<evidence type="ECO:0000313" key="5">
    <source>
        <dbReference type="Proteomes" id="UP000270468"/>
    </source>
</evidence>
<evidence type="ECO:0000256" key="2">
    <source>
        <dbReference type="ARBA" id="ARBA00023186"/>
    </source>
</evidence>
<evidence type="ECO:0000256" key="1">
    <source>
        <dbReference type="ARBA" id="ARBA00007177"/>
    </source>
</evidence>
<reference evidence="4 5" key="1">
    <citation type="submission" date="2018-11" db="EMBL/GenBank/DDBJ databases">
        <authorList>
            <person name="Criscuolo A."/>
        </authorList>
    </citation>
    <scope>NUCLEOTIDE SEQUENCE [LARGE SCALE GENOMIC DNA]</scope>
    <source>
        <strain evidence="4">ATB-66</strain>
    </source>
</reference>
<keyword evidence="2 3" id="KW-0143">Chaperone</keyword>
<dbReference type="GO" id="GO:0016151">
    <property type="term" value="F:nickel cation binding"/>
    <property type="evidence" value="ECO:0007669"/>
    <property type="project" value="UniProtKB-UniRule"/>
</dbReference>
<organism evidence="4 5">
    <name type="scientific">Filibacter tadaridae</name>
    <dbReference type="NCBI Taxonomy" id="2483811"/>
    <lineage>
        <taxon>Bacteria</taxon>
        <taxon>Bacillati</taxon>
        <taxon>Bacillota</taxon>
        <taxon>Bacilli</taxon>
        <taxon>Bacillales</taxon>
        <taxon>Caryophanaceae</taxon>
        <taxon>Filibacter</taxon>
    </lineage>
</organism>
<dbReference type="AlphaFoldDB" id="A0A3P5X9T8"/>
<keyword evidence="3" id="KW-0963">Cytoplasm</keyword>
<sequence>MEDWTGILRLDTEVRSGKTVARNVYFQGAYKVMRPIYHDESGQVCYYILNPGGGYLDGDSYKMQITLDKQAQLTLTTQSATKIYKTPHTLAYQETVMDLKEGSYLEYIPDPIIGYRDARYKQKTNIHMEKGAALFYSDIITPGWSPSGERFSYNTLQLINEIYMDNELAVYDHVKLNPATKNMDGLGQMEGFSHLGSLIVIGEKTDSNLIDKVYQAIHKDSTEFKIGLSELPIPGFTLRVLANSTQTIEKIVADCQRIINEEWLNKTPSFLRKY</sequence>
<dbReference type="GO" id="GO:0005737">
    <property type="term" value="C:cytoplasm"/>
    <property type="evidence" value="ECO:0007669"/>
    <property type="project" value="UniProtKB-SubCell"/>
</dbReference>
<dbReference type="HAMAP" id="MF_01384">
    <property type="entry name" value="UreD"/>
    <property type="match status" value="1"/>
</dbReference>
<dbReference type="PANTHER" id="PTHR33643:SF1">
    <property type="entry name" value="UREASE ACCESSORY PROTEIN D"/>
    <property type="match status" value="1"/>
</dbReference>
<dbReference type="RefSeq" id="WP_124069449.1">
    <property type="nucleotide sequence ID" value="NZ_CBCRXF010000017.1"/>
</dbReference>
<comment type="function">
    <text evidence="3">Required for maturation of urease via the functional incorporation of the urease nickel metallocenter.</text>
</comment>
<dbReference type="InterPro" id="IPR002669">
    <property type="entry name" value="UreD"/>
</dbReference>
<name>A0A3P5X9T8_9BACL</name>
<comment type="similarity">
    <text evidence="1 3">Belongs to the UreD family.</text>
</comment>
<dbReference type="PANTHER" id="PTHR33643">
    <property type="entry name" value="UREASE ACCESSORY PROTEIN D"/>
    <property type="match status" value="1"/>
</dbReference>
<dbReference type="Pfam" id="PF01774">
    <property type="entry name" value="UreD"/>
    <property type="match status" value="1"/>
</dbReference>
<evidence type="ECO:0000313" key="4">
    <source>
        <dbReference type="EMBL" id="VDC24204.1"/>
    </source>
</evidence>